<dbReference type="Gene3D" id="3.20.80.10">
    <property type="entry name" value="Regulatory factor, effector binding domain"/>
    <property type="match status" value="1"/>
</dbReference>
<protein>
    <submittedName>
        <fullName evidence="2">DNA gyrase inhibitor</fullName>
    </submittedName>
</protein>
<evidence type="ECO:0000313" key="2">
    <source>
        <dbReference type="EMBL" id="CUP60154.1"/>
    </source>
</evidence>
<dbReference type="PANTHER" id="PTHR40055:SF1">
    <property type="entry name" value="TRANSCRIPTIONAL REGULATOR YGIV-RELATED"/>
    <property type="match status" value="1"/>
</dbReference>
<accession>A0A174PGA2</accession>
<dbReference type="RefSeq" id="WP_055244692.1">
    <property type="nucleotide sequence ID" value="NZ_CABIWA010000009.1"/>
</dbReference>
<dbReference type="EMBL" id="CZBE01000007">
    <property type="protein sequence ID" value="CUP60154.1"/>
    <property type="molecule type" value="Genomic_DNA"/>
</dbReference>
<dbReference type="SMART" id="SM00871">
    <property type="entry name" value="AraC_E_bind"/>
    <property type="match status" value="1"/>
</dbReference>
<sequence length="144" mass="16665">MIIEEFRNIKIAYVRRTGAYGSENQKLMENFKAYLKENGLLNDAAIILGISLDNPIYTPAEKQRYDIGLIIDEHKVVELDTRKIDDGKYAIFEVPHRKNDIIAFWNNIPKLTIGLSVDKEKPIIERYSTKKIALHLCEFCIPLK</sequence>
<evidence type="ECO:0000259" key="1">
    <source>
        <dbReference type="SMART" id="SM00871"/>
    </source>
</evidence>
<evidence type="ECO:0000313" key="3">
    <source>
        <dbReference type="Proteomes" id="UP000095765"/>
    </source>
</evidence>
<dbReference type="InterPro" id="IPR029442">
    <property type="entry name" value="GyrI-like"/>
</dbReference>
<name>A0A174PGA2_9FIRM</name>
<reference evidence="2 3" key="1">
    <citation type="submission" date="2015-09" db="EMBL/GenBank/DDBJ databases">
        <authorList>
            <consortium name="Pathogen Informatics"/>
        </authorList>
    </citation>
    <scope>NUCLEOTIDE SEQUENCE [LARGE SCALE GENOMIC DNA]</scope>
    <source>
        <strain evidence="2 3">2789STDY5834939</strain>
    </source>
</reference>
<proteinExistence type="predicted"/>
<feature type="domain" description="AraC effector-binding" evidence="1">
    <location>
        <begin position="1"/>
        <end position="144"/>
    </location>
</feature>
<organism evidence="2 3">
    <name type="scientific">Anaerotruncus colihominis</name>
    <dbReference type="NCBI Taxonomy" id="169435"/>
    <lineage>
        <taxon>Bacteria</taxon>
        <taxon>Bacillati</taxon>
        <taxon>Bacillota</taxon>
        <taxon>Clostridia</taxon>
        <taxon>Eubacteriales</taxon>
        <taxon>Oscillospiraceae</taxon>
        <taxon>Anaerotruncus</taxon>
    </lineage>
</organism>
<dbReference type="PANTHER" id="PTHR40055">
    <property type="entry name" value="TRANSCRIPTIONAL REGULATOR YGIV-RELATED"/>
    <property type="match status" value="1"/>
</dbReference>
<dbReference type="Proteomes" id="UP000095765">
    <property type="component" value="Unassembled WGS sequence"/>
</dbReference>
<dbReference type="AlphaFoldDB" id="A0A174PGA2"/>
<dbReference type="SUPFAM" id="SSF55136">
    <property type="entry name" value="Probable bacterial effector-binding domain"/>
    <property type="match status" value="1"/>
</dbReference>
<gene>
    <name evidence="2" type="ORF">ERS852551_01327</name>
</gene>
<dbReference type="Pfam" id="PF06445">
    <property type="entry name" value="GyrI-like"/>
    <property type="match status" value="1"/>
</dbReference>
<dbReference type="OrthoDB" id="5337216at2"/>
<dbReference type="InterPro" id="IPR011256">
    <property type="entry name" value="Reg_factor_effector_dom_sf"/>
</dbReference>
<dbReference type="InterPro" id="IPR050908">
    <property type="entry name" value="SmbC-like"/>
</dbReference>
<dbReference type="InterPro" id="IPR010499">
    <property type="entry name" value="AraC_E-bd"/>
</dbReference>